<feature type="signal peptide" evidence="1">
    <location>
        <begin position="1"/>
        <end position="25"/>
    </location>
</feature>
<dbReference type="SMART" id="SM00028">
    <property type="entry name" value="TPR"/>
    <property type="match status" value="4"/>
</dbReference>
<keyword evidence="1" id="KW-0732">Signal</keyword>
<feature type="chain" id="PRO_5021957614" description="Tetratricopeptide repeat protein" evidence="1">
    <location>
        <begin position="26"/>
        <end position="446"/>
    </location>
</feature>
<dbReference type="Gene3D" id="1.25.40.10">
    <property type="entry name" value="Tetratricopeptide repeat domain"/>
    <property type="match status" value="2"/>
</dbReference>
<dbReference type="AlphaFoldDB" id="A0A556MQ58"/>
<dbReference type="EMBL" id="VLPL01000006">
    <property type="protein sequence ID" value="TSJ42050.1"/>
    <property type="molecule type" value="Genomic_DNA"/>
</dbReference>
<dbReference type="SUPFAM" id="SSF48452">
    <property type="entry name" value="TPR-like"/>
    <property type="match status" value="2"/>
</dbReference>
<comment type="caution">
    <text evidence="2">The sequence shown here is derived from an EMBL/GenBank/DDBJ whole genome shotgun (WGS) entry which is preliminary data.</text>
</comment>
<gene>
    <name evidence="2" type="ORF">FO442_13250</name>
</gene>
<evidence type="ECO:0000256" key="1">
    <source>
        <dbReference type="SAM" id="SignalP"/>
    </source>
</evidence>
<proteinExistence type="predicted"/>
<evidence type="ECO:0000313" key="3">
    <source>
        <dbReference type="Proteomes" id="UP000316008"/>
    </source>
</evidence>
<evidence type="ECO:0008006" key="4">
    <source>
        <dbReference type="Google" id="ProtNLM"/>
    </source>
</evidence>
<dbReference type="Proteomes" id="UP000316008">
    <property type="component" value="Unassembled WGS sequence"/>
</dbReference>
<dbReference type="OrthoDB" id="1399920at2"/>
<organism evidence="2 3">
    <name type="scientific">Fluviicola chungangensis</name>
    <dbReference type="NCBI Taxonomy" id="2597671"/>
    <lineage>
        <taxon>Bacteria</taxon>
        <taxon>Pseudomonadati</taxon>
        <taxon>Bacteroidota</taxon>
        <taxon>Flavobacteriia</taxon>
        <taxon>Flavobacteriales</taxon>
        <taxon>Crocinitomicaceae</taxon>
        <taxon>Fluviicola</taxon>
    </lineage>
</organism>
<protein>
    <recommendedName>
        <fullName evidence="4">Tetratricopeptide repeat protein</fullName>
    </recommendedName>
</protein>
<name>A0A556MQ58_9FLAO</name>
<reference evidence="2 3" key="1">
    <citation type="submission" date="2019-07" db="EMBL/GenBank/DDBJ databases">
        <authorList>
            <person name="Huq M.A."/>
        </authorList>
    </citation>
    <scope>NUCLEOTIDE SEQUENCE [LARGE SCALE GENOMIC DNA]</scope>
    <source>
        <strain evidence="2 3">MAH-3</strain>
    </source>
</reference>
<evidence type="ECO:0000313" key="2">
    <source>
        <dbReference type="EMBL" id="TSJ42050.1"/>
    </source>
</evidence>
<accession>A0A556MQ58</accession>
<dbReference type="PROSITE" id="PS51257">
    <property type="entry name" value="PROKAR_LIPOPROTEIN"/>
    <property type="match status" value="1"/>
</dbReference>
<dbReference type="InterPro" id="IPR011990">
    <property type="entry name" value="TPR-like_helical_dom_sf"/>
</dbReference>
<dbReference type="RefSeq" id="WP_144333681.1">
    <property type="nucleotide sequence ID" value="NZ_VLPL01000006.1"/>
</dbReference>
<dbReference type="InterPro" id="IPR019734">
    <property type="entry name" value="TPR_rpt"/>
</dbReference>
<sequence length="446" mass="51089">MKKNSYSLYVFSFAALLLTSSLVSSCDSSKEGEEEVVTAKQGFQIPQLLEREKDLSYDEFLKIKEKFNKLSFEAENEQTKIESLIKLSEIYIYEARVTGEHPYYYNAALVTLNETLKDTTKMTPDQHFTALFYKSTVQLSQHKFNDALLTGKKALALNNTNSGIYGVLVDANVEIGNYEEAVKNCDQMISIRPDLRSYSRISYLREIYGDMKGSIKSMEQAIEAGAPYSEYKCWTIVTMGKMLENHNQLDSAMAYYQFAAKERANYPFGIAGMASIEGKWGNYKKADSLYAVALNAVPEISFIMDQAKLYQKQGKKTEMKRLVPRIESMFQEDIESGHNVNMEFAFFLLDFKKDYKRALDLGLKEYQLRPNNIDVNRLLAFAYYANGDKENAAKHARIAMKTNKQDAELYCISGLINNDKKQIKKAFSIDPYQDHLFVERARKMIS</sequence>
<keyword evidence="3" id="KW-1185">Reference proteome</keyword>